<gene>
    <name evidence="1" type="ORF">EYC84_006920</name>
</gene>
<keyword evidence="2" id="KW-1185">Reference proteome</keyword>
<evidence type="ECO:0000313" key="2">
    <source>
        <dbReference type="Proteomes" id="UP000322873"/>
    </source>
</evidence>
<accession>A0A5M9K7F9</accession>
<protein>
    <submittedName>
        <fullName evidence="1">Uncharacterized protein</fullName>
    </submittedName>
</protein>
<comment type="caution">
    <text evidence="1">The sequence shown here is derived from an EMBL/GenBank/DDBJ whole genome shotgun (WGS) entry which is preliminary data.</text>
</comment>
<reference evidence="1 2" key="1">
    <citation type="submission" date="2019-06" db="EMBL/GenBank/DDBJ databases">
        <title>Genome Sequence of the Brown Rot Fungal Pathogen Monilinia fructicola.</title>
        <authorList>
            <person name="De Miccolis Angelini R.M."/>
            <person name="Landi L."/>
            <person name="Abate D."/>
            <person name="Pollastro S."/>
            <person name="Romanazzi G."/>
            <person name="Faretra F."/>
        </authorList>
    </citation>
    <scope>NUCLEOTIDE SEQUENCE [LARGE SCALE GENOMIC DNA]</scope>
    <source>
        <strain evidence="1 2">Mfrc123</strain>
    </source>
</reference>
<dbReference type="EMBL" id="VICG01000001">
    <property type="protein sequence ID" value="KAA8576880.1"/>
    <property type="molecule type" value="Genomic_DNA"/>
</dbReference>
<organism evidence="1 2">
    <name type="scientific">Monilinia fructicola</name>
    <name type="common">Brown rot fungus</name>
    <name type="synonym">Ciboria fructicola</name>
    <dbReference type="NCBI Taxonomy" id="38448"/>
    <lineage>
        <taxon>Eukaryota</taxon>
        <taxon>Fungi</taxon>
        <taxon>Dikarya</taxon>
        <taxon>Ascomycota</taxon>
        <taxon>Pezizomycotina</taxon>
        <taxon>Leotiomycetes</taxon>
        <taxon>Helotiales</taxon>
        <taxon>Sclerotiniaceae</taxon>
        <taxon>Monilinia</taxon>
    </lineage>
</organism>
<sequence>MAYLETPFPLPHEYHLFKSSPLPQVSSIKPNPTTIVMYPLCARPVKEDRPPKRSRFLFASKRMGVQER</sequence>
<name>A0A5M9K7F9_MONFR</name>
<dbReference type="Proteomes" id="UP000322873">
    <property type="component" value="Unassembled WGS sequence"/>
</dbReference>
<proteinExistence type="predicted"/>
<evidence type="ECO:0000313" key="1">
    <source>
        <dbReference type="EMBL" id="KAA8576880.1"/>
    </source>
</evidence>
<dbReference type="AlphaFoldDB" id="A0A5M9K7F9"/>